<dbReference type="Gene3D" id="3.40.50.1460">
    <property type="match status" value="1"/>
</dbReference>
<dbReference type="InterPro" id="IPR011600">
    <property type="entry name" value="Pept_C14_caspase"/>
</dbReference>
<dbReference type="Pfam" id="PF13458">
    <property type="entry name" value="Peripla_BP_6"/>
    <property type="match status" value="1"/>
</dbReference>
<feature type="repeat" description="WD" evidence="5">
    <location>
        <begin position="1025"/>
        <end position="1047"/>
    </location>
</feature>
<dbReference type="InterPro" id="IPR001680">
    <property type="entry name" value="WD40_rpt"/>
</dbReference>
<dbReference type="Pfam" id="PF00656">
    <property type="entry name" value="Peptidase_C14"/>
    <property type="match status" value="1"/>
</dbReference>
<dbReference type="Proteomes" id="UP000629098">
    <property type="component" value="Unassembled WGS sequence"/>
</dbReference>
<dbReference type="Gene3D" id="3.40.50.300">
    <property type="entry name" value="P-loop containing nucleotide triphosphate hydrolases"/>
    <property type="match status" value="1"/>
</dbReference>
<evidence type="ECO:0000256" key="5">
    <source>
        <dbReference type="PROSITE-ProRule" id="PRU00221"/>
    </source>
</evidence>
<dbReference type="CDD" id="cd06268">
    <property type="entry name" value="PBP1_ABC_transporter_LIVBP-like"/>
    <property type="match status" value="1"/>
</dbReference>
<dbReference type="SUPFAM" id="SSF52129">
    <property type="entry name" value="Caspase-like"/>
    <property type="match status" value="1"/>
</dbReference>
<feature type="repeat" description="WD" evidence="5">
    <location>
        <begin position="1098"/>
        <end position="1139"/>
    </location>
</feature>
<keyword evidence="3" id="KW-0732">Signal</keyword>
<name>A0A8J6XF79_9CYAN</name>
<dbReference type="GO" id="GO:0006508">
    <property type="term" value="P:proteolysis"/>
    <property type="evidence" value="ECO:0007669"/>
    <property type="project" value="InterPro"/>
</dbReference>
<dbReference type="PRINTS" id="PR00320">
    <property type="entry name" value="GPROTEINBRPT"/>
</dbReference>
<organism evidence="9 10">
    <name type="scientific">Iningainema tapete BLCC-T55</name>
    <dbReference type="NCBI Taxonomy" id="2748662"/>
    <lineage>
        <taxon>Bacteria</taxon>
        <taxon>Bacillati</taxon>
        <taxon>Cyanobacteriota</taxon>
        <taxon>Cyanophyceae</taxon>
        <taxon>Nostocales</taxon>
        <taxon>Scytonemataceae</taxon>
        <taxon>Iningainema tapete</taxon>
    </lineage>
</organism>
<feature type="repeat" description="WD" evidence="5">
    <location>
        <begin position="1231"/>
        <end position="1272"/>
    </location>
</feature>
<dbReference type="PROSITE" id="PS50082">
    <property type="entry name" value="WD_REPEATS_2"/>
    <property type="match status" value="14"/>
</dbReference>
<evidence type="ECO:0000259" key="7">
    <source>
        <dbReference type="Pfam" id="PF13458"/>
    </source>
</evidence>
<dbReference type="SMART" id="SM00320">
    <property type="entry name" value="WD40"/>
    <property type="match status" value="14"/>
</dbReference>
<evidence type="ECO:0000313" key="9">
    <source>
        <dbReference type="EMBL" id="MBD2772748.1"/>
    </source>
</evidence>
<dbReference type="PROSITE" id="PS50294">
    <property type="entry name" value="WD_REPEATS_REGION"/>
    <property type="match status" value="13"/>
</dbReference>
<dbReference type="SUPFAM" id="SSF52540">
    <property type="entry name" value="P-loop containing nucleoside triphosphate hydrolases"/>
    <property type="match status" value="1"/>
</dbReference>
<protein>
    <submittedName>
        <fullName evidence="9">ABC transporter substrate-binding protein</fullName>
    </submittedName>
</protein>
<dbReference type="PANTHER" id="PTHR22847">
    <property type="entry name" value="WD40 REPEAT PROTEIN"/>
    <property type="match status" value="1"/>
</dbReference>
<dbReference type="InterPro" id="IPR018247">
    <property type="entry name" value="EF_Hand_1_Ca_BS"/>
</dbReference>
<dbReference type="PROSITE" id="PS00678">
    <property type="entry name" value="WD_REPEATS_1"/>
    <property type="match status" value="6"/>
</dbReference>
<dbReference type="RefSeq" id="WP_190827709.1">
    <property type="nucleotide sequence ID" value="NZ_CAWPPI010000043.1"/>
</dbReference>
<evidence type="ECO:0000313" key="10">
    <source>
        <dbReference type="Proteomes" id="UP000629098"/>
    </source>
</evidence>
<dbReference type="InterPro" id="IPR049052">
    <property type="entry name" value="nSTAND1"/>
</dbReference>
<dbReference type="Pfam" id="PF20703">
    <property type="entry name" value="nSTAND1"/>
    <property type="match status" value="1"/>
</dbReference>
<feature type="repeat" description="WD" evidence="5">
    <location>
        <begin position="1400"/>
        <end position="1441"/>
    </location>
</feature>
<evidence type="ECO:0000256" key="4">
    <source>
        <dbReference type="ARBA" id="ARBA00022737"/>
    </source>
</evidence>
<comment type="similarity">
    <text evidence="1">Belongs to the leucine-binding protein family.</text>
</comment>
<feature type="repeat" description="WD" evidence="5">
    <location>
        <begin position="1140"/>
        <end position="1181"/>
    </location>
</feature>
<feature type="repeat" description="WD" evidence="5">
    <location>
        <begin position="1181"/>
        <end position="1206"/>
    </location>
</feature>
<dbReference type="Pfam" id="PF00400">
    <property type="entry name" value="WD40"/>
    <property type="match status" value="14"/>
</dbReference>
<dbReference type="InterPro" id="IPR028082">
    <property type="entry name" value="Peripla_BP_I"/>
</dbReference>
<feature type="repeat" description="WD" evidence="5">
    <location>
        <begin position="1315"/>
        <end position="1356"/>
    </location>
</feature>
<evidence type="ECO:0000259" key="6">
    <source>
        <dbReference type="Pfam" id="PF00656"/>
    </source>
</evidence>
<feature type="repeat" description="WD" evidence="5">
    <location>
        <begin position="954"/>
        <end position="988"/>
    </location>
</feature>
<feature type="repeat" description="WD" evidence="5">
    <location>
        <begin position="912"/>
        <end position="946"/>
    </location>
</feature>
<dbReference type="InterPro" id="IPR027417">
    <property type="entry name" value="P-loop_NTPase"/>
</dbReference>
<dbReference type="Gene3D" id="2.130.10.10">
    <property type="entry name" value="YVTN repeat-like/Quinoprotein amine dehydrogenase"/>
    <property type="match status" value="5"/>
</dbReference>
<keyword evidence="10" id="KW-1185">Reference proteome</keyword>
<evidence type="ECO:0000256" key="3">
    <source>
        <dbReference type="ARBA" id="ARBA00022729"/>
    </source>
</evidence>
<dbReference type="InterPro" id="IPR036322">
    <property type="entry name" value="WD40_repeat_dom_sf"/>
</dbReference>
<keyword evidence="2 5" id="KW-0853">WD repeat</keyword>
<feature type="repeat" description="WD" evidence="5">
    <location>
        <begin position="1442"/>
        <end position="1476"/>
    </location>
</feature>
<reference evidence="9" key="1">
    <citation type="submission" date="2020-09" db="EMBL/GenBank/DDBJ databases">
        <title>Iningainema tapete sp. nov. (Scytonemataceae, Cyanobacteria) from greenhouses in central Florida (USA) produces two types of nodularin with biosynthetic potential for microcystin-LR and anabaenopeptins.</title>
        <authorList>
            <person name="Berthold D.E."/>
            <person name="Lefler F.W."/>
            <person name="Huang I.-S."/>
            <person name="Abdulla H."/>
            <person name="Zimba P.V."/>
            <person name="Laughinghouse H.D. IV."/>
        </authorList>
    </citation>
    <scope>NUCLEOTIDE SEQUENCE</scope>
    <source>
        <strain evidence="9">BLCCT55</strain>
    </source>
</reference>
<feature type="domain" description="Leucine-binding protein" evidence="7">
    <location>
        <begin position="1586"/>
        <end position="1918"/>
    </location>
</feature>
<dbReference type="EMBL" id="JACXAE010000043">
    <property type="protein sequence ID" value="MBD2772748.1"/>
    <property type="molecule type" value="Genomic_DNA"/>
</dbReference>
<evidence type="ECO:0000256" key="2">
    <source>
        <dbReference type="ARBA" id="ARBA00022574"/>
    </source>
</evidence>
<dbReference type="SUPFAM" id="SSF50978">
    <property type="entry name" value="WD40 repeat-like"/>
    <property type="match status" value="2"/>
</dbReference>
<dbReference type="InterPro" id="IPR028081">
    <property type="entry name" value="Leu-bd"/>
</dbReference>
<dbReference type="Gene3D" id="3.40.50.2300">
    <property type="match status" value="2"/>
</dbReference>
<dbReference type="CDD" id="cd00200">
    <property type="entry name" value="WD40"/>
    <property type="match status" value="2"/>
</dbReference>
<feature type="repeat" description="WD" evidence="5">
    <location>
        <begin position="1358"/>
        <end position="1399"/>
    </location>
</feature>
<dbReference type="PROSITE" id="PS00018">
    <property type="entry name" value="EF_HAND_1"/>
    <property type="match status" value="1"/>
</dbReference>
<proteinExistence type="inferred from homology"/>
<evidence type="ECO:0000259" key="8">
    <source>
        <dbReference type="Pfam" id="PF20703"/>
    </source>
</evidence>
<dbReference type="InterPro" id="IPR020472">
    <property type="entry name" value="WD40_PAC1"/>
</dbReference>
<accession>A0A8J6XF79</accession>
<feature type="repeat" description="WD" evidence="5">
    <location>
        <begin position="871"/>
        <end position="905"/>
    </location>
</feature>
<feature type="repeat" description="WD" evidence="5">
    <location>
        <begin position="1056"/>
        <end position="1097"/>
    </location>
</feature>
<dbReference type="InterPro" id="IPR015943">
    <property type="entry name" value="WD40/YVTN_repeat-like_dom_sf"/>
</dbReference>
<dbReference type="InterPro" id="IPR019775">
    <property type="entry name" value="WD40_repeat_CS"/>
</dbReference>
<sequence length="1934" mass="216935">MVEIRNSYAIIIGINQYNEPNWKLRTAVNDACKLTDILKDRYQYEVLQLLDEQAIGEKLEHLLTAFANQTIPFHDGSKKVEPDDRVLFYFAGHGIAVRDEKDDSPQGFIYPQDAIRGDNKSLLPMRRLHDALVQLGCRHLLIILDCCFAGSFRWVTRQAELSEAEMYLERYNRYMTGCAQEVITSAAYNETAADFLYGFGERGEDEQNSPFAKALLEALNPNNEKNADFNKDGVITITEIIKYIEDKFLDLNAGQTPGYCQLKKHDFGKYIFVIPGFDAASNLKTAPLPDEKDPTYPYKGLLSFEEGDKDKFFGRERLRKKLVQKVKEEPLTVVLGASGSGKSSLVKAGLIPDLKSTQSEFIILAPIRPGESPLTALAKVCQDIENQKKSSKTEFYREKLNEADYFADRVGNWSLVHLNKKLLLAIDQFEELVTLCSNENERLQFLQQLTQAIVNYPKKLRIVITLRSDYELLINSLFSQLQNNSQFDWVKARMEVSPMTREELRAAIVEPAEKIALFFEEKTQESESSLVNQLIDEVINMPGGLPLLSFTLSELYRKFFKKAQIEEQYNRVITHNDYQELGRVTGSLTKRADEIYEQLKSKDKDYEKIIKHVMLRMVAESSGDLARRRVSMTELEYPQSFQPQVDEVIKEFTQARLLVKGRDEKDNEYVEPAHDALIRGWGKLREWLKATHEQEIAIQRRLTPAAEEWHRQKPGNFRLFTHPFNWLSNFRQINEQAKYLWHNNPYLDVLKNILNSSDNWYNQIETEFVKRSIQKQTNNQRLRWGLIAGAFTVVSGFAFIQWCQSRNAEVGRLAALSEASFNSNRQLEALINSLKAGKKLQEPIGIQDNTNLQTMTALQQAVYSVSERNRLLGHGDTIRSLSFSPNGQIIASASVDKTIKLWNLEGNLINSLEGHQGIVNSVSFSPNGQMLASASFDKTIKLWSINGKLLDNKQKEHKAEVYSVSFSPDGKMLVSASWDGTIKLWRISDRTLKFIKNVELPPEILQAIKKDSGTNTPKPFSFHGVSFSPDGKLIAAGNEDKNVRIWNREGKLLKTLSGHSDFVYAVSFSPNGKMLATSSADSTIILWNVLDGKRLKTLNGHKADVYSTIFSSDGKILISASNDNTIKLWNIEDGKELKTLAGHSSGVRTVNISPNGKILASASVDSTIKLWSVDSEDAIALTNHRKKVYSISISPNSNTIATAGSDFTSTKNGKLYEIKLWRSDGKELRSLVGHESEIISTSFNPVSQILASGDTNGNIILWNPINGKIIRNMRKAHQKNIRGLSFSPDGKILASASHDNTIKLWDRAGKLLKTLREHKNIVLSISFSPDSKMMASGSADKTIKLWNVEQRQLIKTLDEAHTGSVNSLSFSSNGKILASGSESKTVKIWSIPDGKRLHTLWGHGDGINSISFHHKLDILASASDDKTVRLWDIKEGKAISILKGHSAPVYDVSFSRDDKTLASASGDSTALLWNTELLDLNTTLARGCKWVNKYRNNYPWIDQDNSVREICDSVEETNPKLKISSGDKNLLPTRPHRDKIAGIDAFINGKLEQAARHLQKYLNQNHNDPEALIYKNNAQINQQKSYTIAVSVPLSSNVNGALEILRGVAQAQNEINSSGGINGVKLRVLIADDENNPTVARQVANALVKNPNVLGVVGNYASDVAQETSKIYNDNKLVAIYPVSTSVNLAMGSGGNYLFRMAPSDRQAATALAKYMQQQLNKQKVAIFYNSKSAYSRSFKSEFERTIKPNQIVSVYDFSTKADISIDNLRKAGAEVLVLFPNTEELYKALAVVNKNAKKSKLPVLGGDSLYSPFTLEIGADNAQDMIVSVPWHWETAHKSGSKFTTSSQKLWHGFVSWRTAMSYDATQALIAALHTKDSREGVAEVLRAKDFSADGASRITFVNGERVQNSQLVKVQRNNKSRSGYDYDFVPVP</sequence>
<dbReference type="GO" id="GO:0004197">
    <property type="term" value="F:cysteine-type endopeptidase activity"/>
    <property type="evidence" value="ECO:0007669"/>
    <property type="project" value="InterPro"/>
</dbReference>
<dbReference type="PANTHER" id="PTHR22847:SF637">
    <property type="entry name" value="WD REPEAT DOMAIN 5B"/>
    <property type="match status" value="1"/>
</dbReference>
<gene>
    <name evidence="9" type="ORF">ICL16_11870</name>
</gene>
<evidence type="ECO:0000256" key="1">
    <source>
        <dbReference type="ARBA" id="ARBA00010062"/>
    </source>
</evidence>
<feature type="domain" description="Novel STAND NTPase 1" evidence="8">
    <location>
        <begin position="297"/>
        <end position="713"/>
    </location>
</feature>
<keyword evidence="4" id="KW-0677">Repeat</keyword>
<dbReference type="InterPro" id="IPR029030">
    <property type="entry name" value="Caspase-like_dom_sf"/>
</dbReference>
<feature type="domain" description="Peptidase C14 caspase" evidence="6">
    <location>
        <begin position="8"/>
        <end position="226"/>
    </location>
</feature>
<comment type="caution">
    <text evidence="9">The sequence shown here is derived from an EMBL/GenBank/DDBJ whole genome shotgun (WGS) entry which is preliminary data.</text>
</comment>
<feature type="repeat" description="WD" evidence="5">
    <location>
        <begin position="1274"/>
        <end position="1306"/>
    </location>
</feature>
<dbReference type="SUPFAM" id="SSF53822">
    <property type="entry name" value="Periplasmic binding protein-like I"/>
    <property type="match status" value="1"/>
</dbReference>